<sequence length="134" mass="15742">MRKRRTIQNSDLLYPFFSTRNSQIKWRDHVLGEKVRIEERRVCTAACTYVMCKAFITSDCPDMVSIVNYSDYFLQWEKEQLLARAEYYLKFGDIQVNVIVAPRSDVIGFLNDFSSLVSSLNLSWSVYIFLSHFS</sequence>
<reference evidence="1" key="1">
    <citation type="journal article" date="2016" name="Sci. Rep.">
        <title>Molecular characterization of firefly nuptial gifts: a multi-omics approach sheds light on postcopulatory sexual selection.</title>
        <authorList>
            <person name="Al-Wathiqui N."/>
            <person name="Fallon T.R."/>
            <person name="South A."/>
            <person name="Weng J.K."/>
            <person name="Lewis S.M."/>
        </authorList>
    </citation>
    <scope>NUCLEOTIDE SEQUENCE</scope>
</reference>
<accession>A0A1Y1LU35</accession>
<evidence type="ECO:0000313" key="1">
    <source>
        <dbReference type="EMBL" id="JAV74497.1"/>
    </source>
</evidence>
<protein>
    <submittedName>
        <fullName evidence="1">Uncharacterized protein</fullName>
    </submittedName>
</protein>
<name>A0A1Y1LU35_PHOPY</name>
<dbReference type="EMBL" id="GEZM01052447">
    <property type="protein sequence ID" value="JAV74497.1"/>
    <property type="molecule type" value="Transcribed_RNA"/>
</dbReference>
<dbReference type="AlphaFoldDB" id="A0A1Y1LU35"/>
<organism evidence="1">
    <name type="scientific">Photinus pyralis</name>
    <name type="common">Common eastern firefly</name>
    <name type="synonym">Lampyris pyralis</name>
    <dbReference type="NCBI Taxonomy" id="7054"/>
    <lineage>
        <taxon>Eukaryota</taxon>
        <taxon>Metazoa</taxon>
        <taxon>Ecdysozoa</taxon>
        <taxon>Arthropoda</taxon>
        <taxon>Hexapoda</taxon>
        <taxon>Insecta</taxon>
        <taxon>Pterygota</taxon>
        <taxon>Neoptera</taxon>
        <taxon>Endopterygota</taxon>
        <taxon>Coleoptera</taxon>
        <taxon>Polyphaga</taxon>
        <taxon>Elateriformia</taxon>
        <taxon>Elateroidea</taxon>
        <taxon>Lampyridae</taxon>
        <taxon>Lampyrinae</taxon>
        <taxon>Photinus</taxon>
    </lineage>
</organism>
<proteinExistence type="predicted"/>